<gene>
    <name evidence="1" type="ORF">Vadar_022627</name>
</gene>
<evidence type="ECO:0000313" key="1">
    <source>
        <dbReference type="EMBL" id="KAH7835074.1"/>
    </source>
</evidence>
<dbReference type="Proteomes" id="UP000828048">
    <property type="component" value="Chromosome 2"/>
</dbReference>
<reference evidence="1 2" key="1">
    <citation type="journal article" date="2021" name="Hortic Res">
        <title>High-quality reference genome and annotation aids understanding of berry development for evergreen blueberry (Vaccinium darrowii).</title>
        <authorList>
            <person name="Yu J."/>
            <person name="Hulse-Kemp A.M."/>
            <person name="Babiker E."/>
            <person name="Staton M."/>
        </authorList>
    </citation>
    <scope>NUCLEOTIDE SEQUENCE [LARGE SCALE GENOMIC DNA]</scope>
    <source>
        <strain evidence="2">cv. NJ 8807/NJ 8810</strain>
        <tissue evidence="1">Young leaf</tissue>
    </source>
</reference>
<sequence>MRLTIGAYRTIIIRVRFCDAFRIVSSDHVPIIARRINYGRKLSKNWEVLREKAYDLGLKREDILAQAERSNPQKILTEECDGWIKKVDEIVRKVHETIKPEVGVEKKCVGGLCLDIFARIELGKRVVNMIDGIKELEDQSKFENEFLVDAPPATVEMQPDDASKYSESAYLTLEMVIGKIQDKNTPKISIWGMGGVGKTIVLKLLNNKPEITEIFDSVILVTVSKSQSTSQSHRQVG</sequence>
<comment type="caution">
    <text evidence="1">The sequence shown here is derived from an EMBL/GenBank/DDBJ whole genome shotgun (WGS) entry which is preliminary data.</text>
</comment>
<accession>A0ACB7X2X4</accession>
<dbReference type="EMBL" id="CM037152">
    <property type="protein sequence ID" value="KAH7835074.1"/>
    <property type="molecule type" value="Genomic_DNA"/>
</dbReference>
<evidence type="ECO:0000313" key="2">
    <source>
        <dbReference type="Proteomes" id="UP000828048"/>
    </source>
</evidence>
<organism evidence="1 2">
    <name type="scientific">Vaccinium darrowii</name>
    <dbReference type="NCBI Taxonomy" id="229202"/>
    <lineage>
        <taxon>Eukaryota</taxon>
        <taxon>Viridiplantae</taxon>
        <taxon>Streptophyta</taxon>
        <taxon>Embryophyta</taxon>
        <taxon>Tracheophyta</taxon>
        <taxon>Spermatophyta</taxon>
        <taxon>Magnoliopsida</taxon>
        <taxon>eudicotyledons</taxon>
        <taxon>Gunneridae</taxon>
        <taxon>Pentapetalae</taxon>
        <taxon>asterids</taxon>
        <taxon>Ericales</taxon>
        <taxon>Ericaceae</taxon>
        <taxon>Vaccinioideae</taxon>
        <taxon>Vaccinieae</taxon>
        <taxon>Vaccinium</taxon>
    </lineage>
</organism>
<protein>
    <submittedName>
        <fullName evidence="1">Uncharacterized protein</fullName>
    </submittedName>
</protein>
<keyword evidence="2" id="KW-1185">Reference proteome</keyword>
<name>A0ACB7X2X4_9ERIC</name>
<proteinExistence type="predicted"/>